<keyword evidence="3" id="KW-1185">Reference proteome</keyword>
<proteinExistence type="predicted"/>
<protein>
    <submittedName>
        <fullName evidence="2">Uncharacterized protein</fullName>
    </submittedName>
</protein>
<organism evidence="2 3">
    <name type="scientific">Puccinia coronata f. sp. avenae</name>
    <dbReference type="NCBI Taxonomy" id="200324"/>
    <lineage>
        <taxon>Eukaryota</taxon>
        <taxon>Fungi</taxon>
        <taxon>Dikarya</taxon>
        <taxon>Basidiomycota</taxon>
        <taxon>Pucciniomycotina</taxon>
        <taxon>Pucciniomycetes</taxon>
        <taxon>Pucciniales</taxon>
        <taxon>Pucciniaceae</taxon>
        <taxon>Puccinia</taxon>
    </lineage>
</organism>
<dbReference type="AlphaFoldDB" id="A0A2N5SCA1"/>
<reference evidence="2 3" key="1">
    <citation type="submission" date="2017-11" db="EMBL/GenBank/DDBJ databases">
        <title>De novo assembly and phasing of dikaryotic genomes from two isolates of Puccinia coronata f. sp. avenae, the causal agent of oat crown rust.</title>
        <authorList>
            <person name="Miller M.E."/>
            <person name="Zhang Y."/>
            <person name="Omidvar V."/>
            <person name="Sperschneider J."/>
            <person name="Schwessinger B."/>
            <person name="Raley C."/>
            <person name="Palmer J.M."/>
            <person name="Garnica D."/>
            <person name="Upadhyaya N."/>
            <person name="Rathjen J."/>
            <person name="Taylor J.M."/>
            <person name="Park R.F."/>
            <person name="Dodds P.N."/>
            <person name="Hirsch C.D."/>
            <person name="Kianian S.F."/>
            <person name="Figueroa M."/>
        </authorList>
    </citation>
    <scope>NUCLEOTIDE SEQUENCE [LARGE SCALE GENOMIC DNA]</scope>
    <source>
        <strain evidence="2">12NC29</strain>
    </source>
</reference>
<name>A0A2N5SCA1_9BASI</name>
<comment type="caution">
    <text evidence="2">The sequence shown here is derived from an EMBL/GenBank/DDBJ whole genome shotgun (WGS) entry which is preliminary data.</text>
</comment>
<dbReference type="Proteomes" id="UP000235388">
    <property type="component" value="Unassembled WGS sequence"/>
</dbReference>
<accession>A0A2N5SCA1</accession>
<evidence type="ECO:0000313" key="3">
    <source>
        <dbReference type="Proteomes" id="UP000235388"/>
    </source>
</evidence>
<gene>
    <name evidence="2" type="ORF">PCANC_25658</name>
</gene>
<sequence length="206" mass="22678">MLEVDVDLPFKFKGAYLKFEGVIRIVPQVIWVGNNRQRPVRPVFKAEVNLAGSWYGGRAIARLNARCNSGIRNMLHCGKPYGVRGQFGGNVSSTTPVMKVVGTPISVEPLPVNMLGQNNMLVEGVETIVRARRIKMASLTYQNMFTVIVSHVDRIHYFVLLNGMHKATGRLLVEVLSGSIHFSAKDIESDAETGKEADENSGPVPT</sequence>
<dbReference type="EMBL" id="PGCJ01001043">
    <property type="protein sequence ID" value="PLW10850.1"/>
    <property type="molecule type" value="Genomic_DNA"/>
</dbReference>
<feature type="region of interest" description="Disordered" evidence="1">
    <location>
        <begin position="187"/>
        <end position="206"/>
    </location>
</feature>
<evidence type="ECO:0000256" key="1">
    <source>
        <dbReference type="SAM" id="MobiDB-lite"/>
    </source>
</evidence>
<feature type="compositionally biased region" description="Basic and acidic residues" evidence="1">
    <location>
        <begin position="187"/>
        <end position="198"/>
    </location>
</feature>
<evidence type="ECO:0000313" key="2">
    <source>
        <dbReference type="EMBL" id="PLW10850.1"/>
    </source>
</evidence>